<evidence type="ECO:0000313" key="1">
    <source>
        <dbReference type="EMBL" id="TKJ92491.1"/>
    </source>
</evidence>
<name>A0A4U3FF63_9GAMM</name>
<protein>
    <submittedName>
        <fullName evidence="1">Uncharacterized protein</fullName>
    </submittedName>
</protein>
<proteinExistence type="predicted"/>
<sequence length="172" mass="17712">MSKCELRSTAGDDWTLKNPASCTFLSSWGVHQGAGPGGECVVFGQQIDRGNALTPFGIINAITAANAGSSFCIKPLPPTVHCEVNLSPTLSHGNVLPNSTSSVTIRGTIDCGSTPKVTIVGGGDLELAPGIKTHLDAAAVTEKEIVVSSEMTTYGAMPGQYEGNAIIVVDPQ</sequence>
<evidence type="ECO:0000313" key="2">
    <source>
        <dbReference type="Proteomes" id="UP000306393"/>
    </source>
</evidence>
<organism evidence="1 2">
    <name type="scientific">Erwinia persicina</name>
    <dbReference type="NCBI Taxonomy" id="55211"/>
    <lineage>
        <taxon>Bacteria</taxon>
        <taxon>Pseudomonadati</taxon>
        <taxon>Pseudomonadota</taxon>
        <taxon>Gammaproteobacteria</taxon>
        <taxon>Enterobacterales</taxon>
        <taxon>Erwiniaceae</taxon>
        <taxon>Erwinia</taxon>
    </lineage>
</organism>
<dbReference type="EMBL" id="QGAC01000005">
    <property type="protein sequence ID" value="TKJ92491.1"/>
    <property type="molecule type" value="Genomic_DNA"/>
</dbReference>
<comment type="caution">
    <text evidence="1">The sequence shown here is derived from an EMBL/GenBank/DDBJ whole genome shotgun (WGS) entry which is preliminary data.</text>
</comment>
<gene>
    <name evidence="1" type="ORF">EpCFBP13511_06710</name>
</gene>
<reference evidence="1 2" key="1">
    <citation type="journal article" date="2019" name="Sci. Rep.">
        <title>Differences in resource use lead to coexistence of seed-transmitted microbial populations.</title>
        <authorList>
            <person name="Torres-Cortes G."/>
            <person name="Garcia B.J."/>
            <person name="Compant S."/>
            <person name="Rezki S."/>
            <person name="Jones P."/>
            <person name="Preveaux A."/>
            <person name="Briand M."/>
            <person name="Roulet A."/>
            <person name="Bouchez O."/>
            <person name="Jacobson D."/>
            <person name="Barret M."/>
        </authorList>
    </citation>
    <scope>NUCLEOTIDE SEQUENCE [LARGE SCALE GENOMIC DNA]</scope>
    <source>
        <strain evidence="1 2">CFBP13511</strain>
    </source>
</reference>
<accession>A0A4U3FF63</accession>
<dbReference type="Proteomes" id="UP000306393">
    <property type="component" value="Unassembled WGS sequence"/>
</dbReference>
<dbReference type="AlphaFoldDB" id="A0A4U3FF63"/>